<dbReference type="NCBIfam" id="TIGR01603">
    <property type="entry name" value="maj_tail_phi13"/>
    <property type="match status" value="1"/>
</dbReference>
<sequence>MSNKVLYFEGIDDILISFMKTQDTVTSKPVYDDEVFRLPIATKLGVKGNGTTLKKYASSKIFRRVSRETEHELSLDHVGFPIAVLDQMKGLVAKKGVVFNNTKAKEFPYFAFGFVGRLENGERMAVWYPKVQLSNVTESEYVTATDEVDIADVSAAFTAIGLVYNDVINSAFDSTREGADMITLDTFIKAPVFEESQLEVEAPATTNLSKGADK</sequence>
<evidence type="ECO:0000313" key="2">
    <source>
        <dbReference type="Proteomes" id="UP001290462"/>
    </source>
</evidence>
<accession>A0AAW9JYJ1</accession>
<organism evidence="1 2">
    <name type="scientific">Carnobacterium maltaromaticum</name>
    <name type="common">Carnobacterium piscicola</name>
    <dbReference type="NCBI Taxonomy" id="2751"/>
    <lineage>
        <taxon>Bacteria</taxon>
        <taxon>Bacillati</taxon>
        <taxon>Bacillota</taxon>
        <taxon>Bacilli</taxon>
        <taxon>Lactobacillales</taxon>
        <taxon>Carnobacteriaceae</taxon>
        <taxon>Carnobacterium</taxon>
    </lineage>
</organism>
<dbReference type="InterPro" id="IPR006490">
    <property type="entry name" value="Maj_tail_phi13"/>
</dbReference>
<dbReference type="AlphaFoldDB" id="A0AAW9JYJ1"/>
<evidence type="ECO:0000313" key="1">
    <source>
        <dbReference type="EMBL" id="MDZ5758700.1"/>
    </source>
</evidence>
<dbReference type="RefSeq" id="WP_322808871.1">
    <property type="nucleotide sequence ID" value="NZ_JAVBVO010000003.1"/>
</dbReference>
<reference evidence="1" key="1">
    <citation type="submission" date="2023-08" db="EMBL/GenBank/DDBJ databases">
        <title>Genomic characterization of piscicolin 126 produced by Carnobacterium maltaromaticum CM22 strain isolated from salmon (Salmo salar).</title>
        <authorList>
            <person name="Gonzalez-Gragera E."/>
            <person name="Garcia-Lopez J.D."/>
            <person name="Teso-Perez C."/>
            <person name="Gimenez-Hernandez I."/>
            <person name="Peralta-Sanchez J.M."/>
            <person name="Valdivia E."/>
            <person name="Montalban-Lopez M."/>
            <person name="Martin-Platero A.M."/>
            <person name="Banos A."/>
            <person name="Martinez-Bueno M."/>
        </authorList>
    </citation>
    <scope>NUCLEOTIDE SEQUENCE</scope>
    <source>
        <strain evidence="1">CM22</strain>
    </source>
</reference>
<proteinExistence type="predicted"/>
<name>A0AAW9JYJ1_CARML</name>
<dbReference type="Proteomes" id="UP001290462">
    <property type="component" value="Unassembled WGS sequence"/>
</dbReference>
<dbReference type="EMBL" id="JAVBVO010000003">
    <property type="protein sequence ID" value="MDZ5758700.1"/>
    <property type="molecule type" value="Genomic_DNA"/>
</dbReference>
<gene>
    <name evidence="1" type="ORF">RAK27_08545</name>
</gene>
<comment type="caution">
    <text evidence="1">The sequence shown here is derived from an EMBL/GenBank/DDBJ whole genome shotgun (WGS) entry which is preliminary data.</text>
</comment>
<protein>
    <submittedName>
        <fullName evidence="1">Phage tail protein</fullName>
    </submittedName>
</protein>